<dbReference type="Gene3D" id="2.30.30.40">
    <property type="entry name" value="SH3 Domains"/>
    <property type="match status" value="1"/>
</dbReference>
<accession>A0A8B9J519</accession>
<dbReference type="SUPFAM" id="SSF50044">
    <property type="entry name" value="SH3-domain"/>
    <property type="match status" value="1"/>
</dbReference>
<dbReference type="AlphaFoldDB" id="A0A8B9J519"/>
<reference evidence="2" key="1">
    <citation type="submission" date="2025-08" db="UniProtKB">
        <authorList>
            <consortium name="Ensembl"/>
        </authorList>
    </citation>
    <scope>IDENTIFICATION</scope>
</reference>
<organism evidence="2 3">
    <name type="scientific">Astyanax mexicanus</name>
    <name type="common">Blind cave fish</name>
    <name type="synonym">Astyanax fasciatus mexicanus</name>
    <dbReference type="NCBI Taxonomy" id="7994"/>
    <lineage>
        <taxon>Eukaryota</taxon>
        <taxon>Metazoa</taxon>
        <taxon>Chordata</taxon>
        <taxon>Craniata</taxon>
        <taxon>Vertebrata</taxon>
        <taxon>Euteleostomi</taxon>
        <taxon>Actinopterygii</taxon>
        <taxon>Neopterygii</taxon>
        <taxon>Teleostei</taxon>
        <taxon>Ostariophysi</taxon>
        <taxon>Characiformes</taxon>
        <taxon>Characoidei</taxon>
        <taxon>Acestrorhamphidae</taxon>
        <taxon>Acestrorhamphinae</taxon>
        <taxon>Astyanax</taxon>
    </lineage>
</organism>
<name>A0A8B9J519_ASTMX</name>
<dbReference type="InterPro" id="IPR036028">
    <property type="entry name" value="SH3-like_dom_sf"/>
</dbReference>
<evidence type="ECO:0000313" key="3">
    <source>
        <dbReference type="Proteomes" id="UP000694621"/>
    </source>
</evidence>
<proteinExistence type="predicted"/>
<dbReference type="Pfam" id="PF14603">
    <property type="entry name" value="hSH3"/>
    <property type="match status" value="1"/>
</dbReference>
<feature type="domain" description="Helically-extended SH3" evidence="1">
    <location>
        <begin position="15"/>
        <end position="72"/>
    </location>
</feature>
<dbReference type="Proteomes" id="UP000694621">
    <property type="component" value="Unplaced"/>
</dbReference>
<sequence length="82" mass="9120">PAKEEGFTQPGDFRNYDQEIRVLYEAAVLPTLACKKFSGKHLVIKPGDVISVITRPQDGKVIGRNSEGKYIYDDVGEGTVFF</sequence>
<protein>
    <recommendedName>
        <fullName evidence="1">Helically-extended SH3 domain-containing protein</fullName>
    </recommendedName>
</protein>
<dbReference type="InterPro" id="IPR029294">
    <property type="entry name" value="hSH3"/>
</dbReference>
<evidence type="ECO:0000259" key="1">
    <source>
        <dbReference type="Pfam" id="PF14603"/>
    </source>
</evidence>
<evidence type="ECO:0000313" key="2">
    <source>
        <dbReference type="Ensembl" id="ENSAMXP00005003044.1"/>
    </source>
</evidence>
<dbReference type="Ensembl" id="ENSAMXT00005003472.1">
    <property type="protein sequence ID" value="ENSAMXP00005003044.1"/>
    <property type="gene ID" value="ENSAMXG00005001895.1"/>
</dbReference>